<evidence type="ECO:0000256" key="4">
    <source>
        <dbReference type="ARBA" id="ARBA00023043"/>
    </source>
</evidence>
<dbReference type="InterPro" id="IPR036770">
    <property type="entry name" value="Ankyrin_rpt-contain_sf"/>
</dbReference>
<comment type="function">
    <text evidence="7">Acts as a molecular chaperone for G protein-coupled receptors, regulating their biogenesis and exit from the ER.</text>
</comment>
<dbReference type="EMBL" id="MCOG01000006">
    <property type="protein sequence ID" value="ORY84008.1"/>
    <property type="molecule type" value="Genomic_DNA"/>
</dbReference>
<evidence type="ECO:0000256" key="9">
    <source>
        <dbReference type="SAM" id="MobiDB-lite"/>
    </source>
</evidence>
<dbReference type="OrthoDB" id="1585644at2759"/>
<dbReference type="SUPFAM" id="SSF48403">
    <property type="entry name" value="Ankyrin repeat"/>
    <property type="match status" value="1"/>
</dbReference>
<feature type="compositionally biased region" description="Low complexity" evidence="9">
    <location>
        <begin position="317"/>
        <end position="330"/>
    </location>
</feature>
<dbReference type="InterPro" id="IPR055285">
    <property type="entry name" value="ANKRD13_C"/>
</dbReference>
<dbReference type="PROSITE" id="PS50088">
    <property type="entry name" value="ANK_REPEAT"/>
    <property type="match status" value="1"/>
</dbReference>
<dbReference type="SMART" id="SM00248">
    <property type="entry name" value="ANK"/>
    <property type="match status" value="2"/>
</dbReference>
<keyword evidence="3" id="KW-0256">Endoplasmic reticulum</keyword>
<evidence type="ECO:0000313" key="11">
    <source>
        <dbReference type="EMBL" id="ORY84008.1"/>
    </source>
</evidence>
<keyword evidence="6" id="KW-0143">Chaperone</keyword>
<dbReference type="Proteomes" id="UP000193920">
    <property type="component" value="Unassembled WGS sequence"/>
</dbReference>
<dbReference type="Gene3D" id="1.25.40.20">
    <property type="entry name" value="Ankyrin repeat-containing domain"/>
    <property type="match status" value="1"/>
</dbReference>
<evidence type="ECO:0000256" key="1">
    <source>
        <dbReference type="ARBA" id="ARBA00004586"/>
    </source>
</evidence>
<feature type="domain" description="Ankyrin repeat" evidence="10">
    <location>
        <begin position="156"/>
        <end position="586"/>
    </location>
</feature>
<dbReference type="InterPro" id="IPR002110">
    <property type="entry name" value="Ankyrin_rpt"/>
</dbReference>
<evidence type="ECO:0000256" key="8">
    <source>
        <dbReference type="PROSITE-ProRule" id="PRU00023"/>
    </source>
</evidence>
<comment type="caution">
    <text evidence="11">The sequence shown here is derived from an EMBL/GenBank/DDBJ whole genome shotgun (WGS) entry which is preliminary data.</text>
</comment>
<proteinExistence type="predicted"/>
<evidence type="ECO:0000256" key="2">
    <source>
        <dbReference type="ARBA" id="ARBA00022737"/>
    </source>
</evidence>
<keyword evidence="12" id="KW-1185">Reference proteome</keyword>
<feature type="compositionally biased region" description="Acidic residues" evidence="9">
    <location>
        <begin position="331"/>
        <end position="348"/>
    </location>
</feature>
<feature type="repeat" description="ANK" evidence="8">
    <location>
        <begin position="40"/>
        <end position="72"/>
    </location>
</feature>
<keyword evidence="4 8" id="KW-0040">ANK repeat</keyword>
<feature type="compositionally biased region" description="Low complexity" evidence="9">
    <location>
        <begin position="349"/>
        <end position="390"/>
    </location>
</feature>
<sequence length="623" mass="72867">MTISESYPIHRCIYRNDPEALKELLSDVTMQQKINEYDNHGNTPLHLALMLNRHNCIIILLNYNCDVFSRNNSGWNPMDEASMIEDIDVIEKLSYLKWKEYIELLVKPNGILDEWNSTTPNLYIKYKLKGKTTIPLLKKFGAKDIQHLYKKGKNLRLDTTIAGIDSRNIPKIIRGKISVIFVYEEYCSMYKIYLIDHKKKVYQEFYPNIPEWYLTNFLRTKIAANMLYKFFLNLSEFNLKASKGNILKKNTKTFTMEDGKSYKCTCYRGKKASILIRKRNDEAVIDECESIIKKDFKEEEISKLKKDGKVEKSSSFISHHNTSKSSNNSDNDSDSDDSFDDSDDDSDIETSSKSNTTTNNNEKPIPEFLGDLYQNLDDYNYNDNDNGNDNNKNHHYQDPNKSVMYTINEDGETKTFEKITTMEDTLDWEQAYHEKYYKNSDLVYNFISGKKDNTKIKRLDHTEIEKLNLKKMTEDEYFNPSSTNELHMGRIMNISETNIIYKHKIKFWMAKENSHFPVSALDIKPILKYFMLILMDQVRSNDNANDIDKHTFEYLSNTLINKLQEKHSFPVKTSLPIYPSIALQVTCLNASKDIKYVPDDLFEIPNNYTAVFKLLHDRSCSNM</sequence>
<name>A0A1Y2FJ95_9FUNG</name>
<protein>
    <submittedName>
        <fullName evidence="11">Ankyrin</fullName>
    </submittedName>
</protein>
<dbReference type="Pfam" id="PF12796">
    <property type="entry name" value="Ank_2"/>
    <property type="match status" value="1"/>
</dbReference>
<evidence type="ECO:0000313" key="12">
    <source>
        <dbReference type="Proteomes" id="UP000193920"/>
    </source>
</evidence>
<dbReference type="InterPro" id="IPR021832">
    <property type="entry name" value="ANKRD13"/>
</dbReference>
<keyword evidence="5" id="KW-0472">Membrane</keyword>
<feature type="region of interest" description="Disordered" evidence="9">
    <location>
        <begin position="312"/>
        <end position="399"/>
    </location>
</feature>
<evidence type="ECO:0000256" key="3">
    <source>
        <dbReference type="ARBA" id="ARBA00022824"/>
    </source>
</evidence>
<accession>A0A1Y2FJ95</accession>
<dbReference type="GO" id="GO:0005789">
    <property type="term" value="C:endoplasmic reticulum membrane"/>
    <property type="evidence" value="ECO:0007669"/>
    <property type="project" value="UniProtKB-SubCell"/>
</dbReference>
<evidence type="ECO:0000259" key="10">
    <source>
        <dbReference type="Pfam" id="PF11904"/>
    </source>
</evidence>
<evidence type="ECO:0000256" key="6">
    <source>
        <dbReference type="ARBA" id="ARBA00023186"/>
    </source>
</evidence>
<dbReference type="STRING" id="1754190.A0A1Y2FJ95"/>
<dbReference type="AlphaFoldDB" id="A0A1Y2FJ95"/>
<comment type="subcellular location">
    <subcellularLocation>
        <location evidence="1">Endoplasmic reticulum membrane</location>
    </subcellularLocation>
</comment>
<evidence type="ECO:0000256" key="7">
    <source>
        <dbReference type="ARBA" id="ARBA00037107"/>
    </source>
</evidence>
<reference evidence="11 12" key="1">
    <citation type="submission" date="2016-08" db="EMBL/GenBank/DDBJ databases">
        <title>A Parts List for Fungal Cellulosomes Revealed by Comparative Genomics.</title>
        <authorList>
            <consortium name="DOE Joint Genome Institute"/>
            <person name="Haitjema C.H."/>
            <person name="Gilmore S.P."/>
            <person name="Henske J.K."/>
            <person name="Solomon K.V."/>
            <person name="De Groot R."/>
            <person name="Kuo A."/>
            <person name="Mondo S.J."/>
            <person name="Salamov A.A."/>
            <person name="Labutti K."/>
            <person name="Zhao Z."/>
            <person name="Chiniquy J."/>
            <person name="Barry K."/>
            <person name="Brewer H.M."/>
            <person name="Purvine S.O."/>
            <person name="Wright A.T."/>
            <person name="Boxma B."/>
            <person name="Van Alen T."/>
            <person name="Hackstein J.H."/>
            <person name="Baker S.E."/>
            <person name="Grigoriev I.V."/>
            <person name="O'Malley M.A."/>
        </authorList>
    </citation>
    <scope>NUCLEOTIDE SEQUENCE [LARGE SCALE GENOMIC DNA]</scope>
    <source>
        <strain evidence="11 12">G1</strain>
    </source>
</reference>
<gene>
    <name evidence="11" type="ORF">LY90DRAFT_663714</name>
</gene>
<organism evidence="11 12">
    <name type="scientific">Neocallimastix californiae</name>
    <dbReference type="NCBI Taxonomy" id="1754190"/>
    <lineage>
        <taxon>Eukaryota</taxon>
        <taxon>Fungi</taxon>
        <taxon>Fungi incertae sedis</taxon>
        <taxon>Chytridiomycota</taxon>
        <taxon>Chytridiomycota incertae sedis</taxon>
        <taxon>Neocallimastigomycetes</taxon>
        <taxon>Neocallimastigales</taxon>
        <taxon>Neocallimastigaceae</taxon>
        <taxon>Neocallimastix</taxon>
    </lineage>
</organism>
<dbReference type="PANTHER" id="PTHR12447">
    <property type="entry name" value="ANKYRIN REPEAT DOMAIN-CONTAINING PROTEIN 13"/>
    <property type="match status" value="1"/>
</dbReference>
<dbReference type="Pfam" id="PF11904">
    <property type="entry name" value="ANKRD13_C"/>
    <property type="match status" value="1"/>
</dbReference>
<evidence type="ECO:0000256" key="5">
    <source>
        <dbReference type="ARBA" id="ARBA00023136"/>
    </source>
</evidence>
<dbReference type="PANTHER" id="PTHR12447:SF25">
    <property type="entry name" value="ANKYRIN REPEAT DOMAIN-CONTAINING PROTEIN 13C"/>
    <property type="match status" value="1"/>
</dbReference>
<keyword evidence="2" id="KW-0677">Repeat</keyword>
<dbReference type="PROSITE" id="PS50297">
    <property type="entry name" value="ANK_REP_REGION"/>
    <property type="match status" value="1"/>
</dbReference>